<name>Q0DP15_ORYSJ</name>
<sequence>REGAAAAGSAPAAGCEGKGRWLRDMRRRSSVKGRSGGGGSRRKVVAVVDPPEAAVDLDLNLNPSSTLAICLCFIECSLGSTKLDVMLSNFCQN</sequence>
<gene>
    <name evidence="1" type="ordered locus">Os03g0722200</name>
</gene>
<dbReference type="EMBL" id="AP008209">
    <property type="protein sequence ID" value="BAF13023.1"/>
    <property type="molecule type" value="Genomic_DNA"/>
</dbReference>
<dbReference type="KEGG" id="dosa:Os03g0722200"/>
<proteinExistence type="predicted"/>
<dbReference type="AlphaFoldDB" id="Q0DP15"/>
<reference evidence="1 2" key="1">
    <citation type="journal article" date="2005" name="Nature">
        <title>The map-based sequence of the rice genome.</title>
        <authorList>
            <consortium name="International rice genome sequencing project (IRGSP)"/>
            <person name="Matsumoto T."/>
            <person name="Wu J."/>
            <person name="Kanamori H."/>
            <person name="Katayose Y."/>
            <person name="Fujisawa M."/>
            <person name="Namiki N."/>
            <person name="Mizuno H."/>
            <person name="Yamamoto K."/>
            <person name="Antonio B.A."/>
            <person name="Baba T."/>
            <person name="Sakata K."/>
            <person name="Nagamura Y."/>
            <person name="Aoki H."/>
            <person name="Arikawa K."/>
            <person name="Arita K."/>
            <person name="Bito T."/>
            <person name="Chiden Y."/>
            <person name="Fujitsuka N."/>
            <person name="Fukunaka R."/>
            <person name="Hamada M."/>
            <person name="Harada C."/>
            <person name="Hayashi A."/>
            <person name="Hijishita S."/>
            <person name="Honda M."/>
            <person name="Hosokawa S."/>
            <person name="Ichikawa Y."/>
            <person name="Idonuma A."/>
            <person name="Iijima M."/>
            <person name="Ikeda M."/>
            <person name="Ikeno M."/>
            <person name="Ito K."/>
            <person name="Ito S."/>
            <person name="Ito T."/>
            <person name="Ito Y."/>
            <person name="Ito Y."/>
            <person name="Iwabuchi A."/>
            <person name="Kamiya K."/>
            <person name="Karasawa W."/>
            <person name="Kurita K."/>
            <person name="Katagiri S."/>
            <person name="Kikuta A."/>
            <person name="Kobayashi H."/>
            <person name="Kobayashi N."/>
            <person name="Machita K."/>
            <person name="Maehara T."/>
            <person name="Masukawa M."/>
            <person name="Mizubayashi T."/>
            <person name="Mukai Y."/>
            <person name="Nagasaki H."/>
            <person name="Nagata Y."/>
            <person name="Naito S."/>
            <person name="Nakashima M."/>
            <person name="Nakama Y."/>
            <person name="Nakamichi Y."/>
            <person name="Nakamura M."/>
            <person name="Meguro A."/>
            <person name="Negishi M."/>
            <person name="Ohta I."/>
            <person name="Ohta T."/>
            <person name="Okamoto M."/>
            <person name="Ono N."/>
            <person name="Saji S."/>
            <person name="Sakaguchi M."/>
            <person name="Sakai K."/>
            <person name="Shibata M."/>
            <person name="Shimokawa T."/>
            <person name="Song J."/>
            <person name="Takazaki Y."/>
            <person name="Terasawa K."/>
            <person name="Tsugane M."/>
            <person name="Tsuji K."/>
            <person name="Ueda S."/>
            <person name="Waki K."/>
            <person name="Yamagata H."/>
            <person name="Yamamoto M."/>
            <person name="Yamamoto S."/>
            <person name="Yamane H."/>
            <person name="Yoshiki S."/>
            <person name="Yoshihara R."/>
            <person name="Yukawa K."/>
            <person name="Zhong H."/>
            <person name="Yano M."/>
            <person name="Yuan Q."/>
            <person name="Ouyang S."/>
            <person name="Liu J."/>
            <person name="Jones K.M."/>
            <person name="Gansberger K."/>
            <person name="Moffat K."/>
            <person name="Hill J."/>
            <person name="Bera J."/>
            <person name="Fadrosh D."/>
            <person name="Jin S."/>
            <person name="Johri S."/>
            <person name="Kim M."/>
            <person name="Overton L."/>
            <person name="Reardon M."/>
            <person name="Tsitrin T."/>
            <person name="Vuong H."/>
            <person name="Weaver B."/>
            <person name="Ciecko A."/>
            <person name="Tallon L."/>
            <person name="Jackson J."/>
            <person name="Pai G."/>
            <person name="Aken S.V."/>
            <person name="Utterback T."/>
            <person name="Reidmuller S."/>
            <person name="Feldblyum T."/>
            <person name="Hsiao J."/>
            <person name="Zismann V."/>
            <person name="Iobst S."/>
            <person name="de Vazeille A.R."/>
            <person name="Buell C.R."/>
            <person name="Ying K."/>
            <person name="Li Y."/>
            <person name="Lu T."/>
            <person name="Huang Y."/>
            <person name="Zhao Q."/>
            <person name="Feng Q."/>
            <person name="Zhang L."/>
            <person name="Zhu J."/>
            <person name="Weng Q."/>
            <person name="Mu J."/>
            <person name="Lu Y."/>
            <person name="Fan D."/>
            <person name="Liu Y."/>
            <person name="Guan J."/>
            <person name="Zhang Y."/>
            <person name="Yu S."/>
            <person name="Liu X."/>
            <person name="Zhang Y."/>
            <person name="Hong G."/>
            <person name="Han B."/>
            <person name="Choisne N."/>
            <person name="Demange N."/>
            <person name="Orjeda G."/>
            <person name="Samain S."/>
            <person name="Cattolico L."/>
            <person name="Pelletier E."/>
            <person name="Couloux A."/>
            <person name="Segurens B."/>
            <person name="Wincker P."/>
            <person name="D'Hont A."/>
            <person name="Scarpelli C."/>
            <person name="Weissenbach J."/>
            <person name="Salanoubat M."/>
            <person name="Quetier F."/>
            <person name="Yu Y."/>
            <person name="Kim H.R."/>
            <person name="Rambo T."/>
            <person name="Currie J."/>
            <person name="Collura K."/>
            <person name="Luo M."/>
            <person name="Yang T."/>
            <person name="Ammiraju J.S.S."/>
            <person name="Engler F."/>
            <person name="Soderlund C."/>
            <person name="Wing R.A."/>
            <person name="Palmer L.E."/>
            <person name="de la Bastide M."/>
            <person name="Spiegel L."/>
            <person name="Nascimento L."/>
            <person name="Zutavern T."/>
            <person name="O'Shaughnessy A."/>
            <person name="Dike S."/>
            <person name="Dedhia N."/>
            <person name="Preston R."/>
            <person name="Balija V."/>
            <person name="McCombie W.R."/>
            <person name="Chow T."/>
            <person name="Chen H."/>
            <person name="Chung M."/>
            <person name="Chen C."/>
            <person name="Shaw J."/>
            <person name="Wu H."/>
            <person name="Hsiao K."/>
            <person name="Chao Y."/>
            <person name="Chu M."/>
            <person name="Cheng C."/>
            <person name="Hour A."/>
            <person name="Lee P."/>
            <person name="Lin S."/>
            <person name="Lin Y."/>
            <person name="Liou J."/>
            <person name="Liu S."/>
            <person name="Hsing Y."/>
            <person name="Raghuvanshi S."/>
            <person name="Mohanty A."/>
            <person name="Bharti A.K."/>
            <person name="Gaur A."/>
            <person name="Gupta V."/>
            <person name="Kumar D."/>
            <person name="Ravi V."/>
            <person name="Vij S."/>
            <person name="Kapur A."/>
            <person name="Khurana P."/>
            <person name="Khurana P."/>
            <person name="Khurana J.P."/>
            <person name="Tyagi A.K."/>
            <person name="Gaikwad K."/>
            <person name="Singh A."/>
            <person name="Dalal V."/>
            <person name="Srivastava S."/>
            <person name="Dixit A."/>
            <person name="Pal A.K."/>
            <person name="Ghazi I.A."/>
            <person name="Yadav M."/>
            <person name="Pandit A."/>
            <person name="Bhargava A."/>
            <person name="Sureshbabu K."/>
            <person name="Batra K."/>
            <person name="Sharma T.R."/>
            <person name="Mohapatra T."/>
            <person name="Singh N.K."/>
            <person name="Messing J."/>
            <person name="Nelson A.B."/>
            <person name="Fuks G."/>
            <person name="Kavchok S."/>
            <person name="Keizer G."/>
            <person name="Linton E."/>
            <person name="Llaca V."/>
            <person name="Song R."/>
            <person name="Tanyolac B."/>
            <person name="Young S."/>
            <person name="Ho-Il K."/>
            <person name="Hahn J.H."/>
            <person name="Sangsakoo G."/>
            <person name="Vanavichit A."/>
            <person name="de Mattos Luiz.A.T."/>
            <person name="Zimmer P.D."/>
            <person name="Malone G."/>
            <person name="Dellagostin O."/>
            <person name="de Oliveira A.C."/>
            <person name="Bevan M."/>
            <person name="Bancroft I."/>
            <person name="Minx P."/>
            <person name="Cordum H."/>
            <person name="Wilson R."/>
            <person name="Cheng Z."/>
            <person name="Jin W."/>
            <person name="Jiang J."/>
            <person name="Leong S.A."/>
            <person name="Iwama H."/>
            <person name="Gojobori T."/>
            <person name="Itoh T."/>
            <person name="Niimura Y."/>
            <person name="Fujii Y."/>
            <person name="Habara T."/>
            <person name="Sakai H."/>
            <person name="Sato Y."/>
            <person name="Wilson G."/>
            <person name="Kumar K."/>
            <person name="McCouch S."/>
            <person name="Juretic N."/>
            <person name="Hoen D."/>
            <person name="Wright S."/>
            <person name="Bruskiewich R."/>
            <person name="Bureau T."/>
            <person name="Miyao A."/>
            <person name="Hirochika H."/>
            <person name="Nishikawa T."/>
            <person name="Kadowaki K."/>
            <person name="Sugiura M."/>
            <person name="Burr B."/>
            <person name="Sasaki T."/>
        </authorList>
    </citation>
    <scope>NUCLEOTIDE SEQUENCE [LARGE SCALE GENOMIC DNA]</scope>
    <source>
        <strain evidence="2">cv. Nipponbare</strain>
    </source>
</reference>
<dbReference type="HOGENOM" id="CLU_2780015_0_0_1"/>
<organism evidence="1 2">
    <name type="scientific">Oryza sativa subsp. japonica</name>
    <name type="common">Rice</name>
    <dbReference type="NCBI Taxonomy" id="39947"/>
    <lineage>
        <taxon>Eukaryota</taxon>
        <taxon>Viridiplantae</taxon>
        <taxon>Streptophyta</taxon>
        <taxon>Embryophyta</taxon>
        <taxon>Tracheophyta</taxon>
        <taxon>Spermatophyta</taxon>
        <taxon>Magnoliopsida</taxon>
        <taxon>Liliopsida</taxon>
        <taxon>Poales</taxon>
        <taxon>Poaceae</taxon>
        <taxon>BOP clade</taxon>
        <taxon>Oryzoideae</taxon>
        <taxon>Oryzeae</taxon>
        <taxon>Oryzinae</taxon>
        <taxon>Oryza</taxon>
        <taxon>Oryza sativa</taxon>
    </lineage>
</organism>
<reference evidence="2" key="2">
    <citation type="journal article" date="2008" name="Nucleic Acids Res.">
        <title>The rice annotation project database (RAP-DB): 2008 update.</title>
        <authorList>
            <consortium name="The rice annotation project (RAP)"/>
        </authorList>
    </citation>
    <scope>GENOME REANNOTATION</scope>
    <source>
        <strain evidence="2">cv. Nipponbare</strain>
    </source>
</reference>
<evidence type="ECO:0000313" key="2">
    <source>
        <dbReference type="Proteomes" id="UP000000763"/>
    </source>
</evidence>
<accession>Q0DP15</accession>
<dbReference type="Proteomes" id="UP000000763">
    <property type="component" value="Chromosome 3"/>
</dbReference>
<protein>
    <submittedName>
        <fullName evidence="1">Os03g0722200 protein</fullName>
    </submittedName>
</protein>
<feature type="non-terminal residue" evidence="1">
    <location>
        <position position="1"/>
    </location>
</feature>
<evidence type="ECO:0000313" key="1">
    <source>
        <dbReference type="EMBL" id="BAF13023.1"/>
    </source>
</evidence>